<comment type="similarity">
    <text evidence="1">Belongs to the glycosyl hydrolase 28 family.</text>
</comment>
<dbReference type="InterPro" id="IPR005102">
    <property type="entry name" value="Carbo-bd_X2"/>
</dbReference>
<keyword evidence="13" id="KW-1185">Reference proteome</keyword>
<dbReference type="PROSITE" id="PS50853">
    <property type="entry name" value="FN3"/>
    <property type="match status" value="5"/>
</dbReference>
<dbReference type="InterPro" id="IPR011081">
    <property type="entry name" value="Big_4"/>
</dbReference>
<dbReference type="Gene3D" id="1.20.1270.90">
    <property type="entry name" value="AF1782-like"/>
    <property type="match status" value="1"/>
</dbReference>
<comment type="caution">
    <text evidence="12">The sequence shown here is derived from an EMBL/GenBank/DDBJ whole genome shotgun (WGS) entry which is preliminary data.</text>
</comment>
<evidence type="ECO:0000313" key="12">
    <source>
        <dbReference type="EMBL" id="CAH1200207.1"/>
    </source>
</evidence>
<accession>A0ABM9C014</accession>
<feature type="domain" description="Fibronectin type-III" evidence="11">
    <location>
        <begin position="990"/>
        <end position="1080"/>
    </location>
</feature>
<reference evidence="12" key="1">
    <citation type="submission" date="2022-01" db="EMBL/GenBank/DDBJ databases">
        <authorList>
            <person name="Criscuolo A."/>
        </authorList>
    </citation>
    <scope>NUCLEOTIDE SEQUENCE</scope>
    <source>
        <strain evidence="12">CIP111891</strain>
    </source>
</reference>
<keyword evidence="6" id="KW-0136">Cellulose degradation</keyword>
<dbReference type="InterPro" id="IPR018247">
    <property type="entry name" value="EF_Hand_1_Ca_BS"/>
</dbReference>
<name>A0ABM9C014_9BACL</name>
<feature type="domain" description="Fibronectin type-III" evidence="11">
    <location>
        <begin position="1749"/>
        <end position="1841"/>
    </location>
</feature>
<dbReference type="InterPro" id="IPR036116">
    <property type="entry name" value="FN3_sf"/>
</dbReference>
<keyword evidence="10" id="KW-0624">Polysaccharide degradation</keyword>
<evidence type="ECO:0000256" key="1">
    <source>
        <dbReference type="ARBA" id="ARBA00008834"/>
    </source>
</evidence>
<organism evidence="12 13">
    <name type="scientific">Paenibacillus allorhizoplanae</name>
    <dbReference type="NCBI Taxonomy" id="2905648"/>
    <lineage>
        <taxon>Bacteria</taxon>
        <taxon>Bacillati</taxon>
        <taxon>Bacillota</taxon>
        <taxon>Bacilli</taxon>
        <taxon>Bacillales</taxon>
        <taxon>Paenibacillaceae</taxon>
        <taxon>Paenibacillus</taxon>
    </lineage>
</organism>
<dbReference type="SMART" id="SM00710">
    <property type="entry name" value="PbH1"/>
    <property type="match status" value="8"/>
</dbReference>
<comment type="similarity">
    <text evidence="2">Belongs to the pectinesterase family.</text>
</comment>
<feature type="domain" description="Fibronectin type-III" evidence="11">
    <location>
        <begin position="297"/>
        <end position="387"/>
    </location>
</feature>
<keyword evidence="7" id="KW-0063">Aspartyl esterase</keyword>
<keyword evidence="4" id="KW-0732">Signal</keyword>
<dbReference type="InterPro" id="IPR012334">
    <property type="entry name" value="Pectin_lyas_fold"/>
</dbReference>
<dbReference type="Gene3D" id="2.160.20.10">
    <property type="entry name" value="Single-stranded right-handed beta-helix, Pectin lyase-like"/>
    <property type="match status" value="2"/>
</dbReference>
<dbReference type="InterPro" id="IPR024535">
    <property type="entry name" value="RHGA/B-epi-like_pectate_lyase"/>
</dbReference>
<dbReference type="Gene3D" id="1.20.1270.70">
    <property type="entry name" value="Designed single chain three-helix bundle"/>
    <property type="match status" value="1"/>
</dbReference>
<evidence type="ECO:0000256" key="4">
    <source>
        <dbReference type="ARBA" id="ARBA00022729"/>
    </source>
</evidence>
<dbReference type="CDD" id="cd00063">
    <property type="entry name" value="FN3"/>
    <property type="match status" value="4"/>
</dbReference>
<keyword evidence="5" id="KW-0378">Hydrolase</keyword>
<evidence type="ECO:0000256" key="7">
    <source>
        <dbReference type="ARBA" id="ARBA00023085"/>
    </source>
</evidence>
<dbReference type="PANTHER" id="PTHR31321:SF57">
    <property type="entry name" value="PECTINESTERASE 53-RELATED"/>
    <property type="match status" value="1"/>
</dbReference>
<sequence>MKGNRRIMIQILIGLMLVTTCIPMFPIGAWAAGTLPQYWSASAIKCTDAACPALSNYDANYASNVMTLKTSSGKLQTQGDTMYAASMPITGDFTVTAKVNNFKNQPSNATDTTGAGALSYQNKALLFVKKLIDPSDLNASSISPSIMLSFQPKQSAEVNGSGVLKNSSYVYAWQNHVTSTTSAGNVGTAVSETSQLAGYPISTSDLSTKALYFKLVKKTDSVSKNSTYSAYISNDGSNYGNGTTTGTALYSFTDTNNAVFGTGSVYIGLGVDYGTVEFSQVTIMDAFGNAVFPSSLSSSTPTGLYTIAGNTKGTVGWTAVTGASSYNVKRSTTSGGPYQLVSNVTTNSYTDSNLLNDTTYYYVISAVTGSGESPDSLQANITPVYAPDPPTAPTGLKGTSRDSQVSLQWDAVQGSDSYNVLRSSDGGAIYTNIALGLTTTSYTDAGLTDGTSYMYVVQSKNVGGVSGNSASLLIAPVSTLASPTNLAAATGNSKVDLSWNSVTGATYYTVKRSTLSGRSYSAVASHLSTPVFTDTTVVNGSTYYYVVSASNAQTESMNANEVRVTPYNVQAGSPSTPVGLTGEAGDSEISLTWTAVSSAATYHVQRATTLTGPYMTLANVAGTNYVDNSVVNGTTYYYTVSAVNGSGESASSAAATATPAHVIVVAKDGTGDYATVQSAVDSIPSGNTTRQVVYIRNGVYSEKVTVPSTKPNLSFVGESRDGTILTYNDYGNAVGTSNSYTISVSASNFTAENMTIQNTAFSRTAVGPAVALYVTADRAIFSNVRLAGFQDTLYVNAGRQYFKNAIIEGDVDWIFGNATAIFDNSEIKFVGNGGGHTTAASTDQLASFGYVFLNSKLTRGTSSLKNAVTVGTWDPSWDIDNNIAATNGSVDLGRPWRAYANVKYINTWMDAHIKTVGWDNWGSTANELTALYGEYNTTGPGANPKGRYKWTTQMTASEANQYTVQNVFKGTDGWDPTLIGVFPQKPQSAKPASPTSLSAALGYSQINLSWNTVAGAKTYSIYRSLTAGGPYTQLATSLTATGYSDMTISLGTAYFYKVSAVNDSGESALSNEAAISSSGTFDRKTANQADLTVTVQVAGETVTGLANGTFQLVPTTDFSVNGNLYKINKSYLAQLPIGATTLTFTFSSGNKLSYVIQVINTTPLPSQTILNVPTLQLYSIEGVAPFLPSIVPVNFTDQTEKALRVNWNQVNQAQYASAGSFTAQGVVAGTTVPVTANVTVQALNTVSAVTGGTELSSYLTNLPFTMPSISLYSYPNQDFNIQEYGAVGDGVTKNTTAIANAITAAANAGGGRVIIPAGDWLTGPIQMKSNINFHLEDGARILFSPDYSDYTPGSTRYQSMFLATGLSNIAITGNGAIDGNGQYWRYVKKSKVTAGQWTYLLSLGGVVSADGSIWYPSQQAINVGRPLMVEVTNSTNVLVDGPTFMNSPQFATSFTSDRNLVIRNTTVNNDAWYQNGDGLDVTSSQNVVMYHNTVNAGDDGIGMKSSNDPGPTTTLTNVVVADNIVFRGHGGLSIGSNTSGGVNNLAVRNNQYIGTDAGINIKSYVGNGGPIQNLYFDGIHMQNIGGTAISISDFYNGHDAVLDNAQLGVDRRVPEIKNIHIRNITVDGAEQAVNIEALVQVPVHDIELTNVKITAATGWVSTNTANFQLNNVQITPSSGVLYTLSNASSVLFNNVFIPRGTSTFIHLAGSASHIQMKQTDYSIAGVPFQIDQGISPSVIQILDPGLEQVPKPPANLSSFTGYSDVHLTWDAISGATSYNVKRSTTIGTGYQTIAANVTGTTYTDVGLLANTYYYVVTATNGAGESGSSNEVVASMTNTSAGSPVANLTGATSSYVGENVNFIYGLSMDANSVHASVYGQDLTFQYNPNLMSFVSAESLVPGLTIVSVDQDAIGKVRIFLASLNAGVRTSGDLLKLIWKAIGTEQPGEATTLMYLNQIVIADEVGTEMTLNHAFATLRLQINKSVLVAKVDEVSALTADNYTPTSWAVVQVYLASAIAVNTNPLSTQSQVNAAVSNLQTAEELLESVSNKSPLSLKIASVSDILTSASIGERWGQYAQSEATTLNASISSAVLVRNNPNADQLAIDQALSDLDHKLQHFLSAINTKASIGDLAIISASYGMTSVSSSWNQNRRYDINQDNKLDIVDLVAIARKVLGN</sequence>
<dbReference type="InterPro" id="IPR000743">
    <property type="entry name" value="Glyco_hydro_28"/>
</dbReference>
<dbReference type="CDD" id="cd08547">
    <property type="entry name" value="Type_II_cohesin"/>
    <property type="match status" value="1"/>
</dbReference>
<dbReference type="InterPro" id="IPR011050">
    <property type="entry name" value="Pectin_lyase_fold/virulence"/>
</dbReference>
<dbReference type="InterPro" id="IPR008965">
    <property type="entry name" value="CBM2/CBM3_carb-bd_dom_sf"/>
</dbReference>
<dbReference type="Pfam" id="PF00295">
    <property type="entry name" value="Glyco_hydro_28"/>
    <property type="match status" value="1"/>
</dbReference>
<gene>
    <name evidence="12" type="ORF">PAECIP111891_01554</name>
</gene>
<dbReference type="Proteomes" id="UP000838821">
    <property type="component" value="Unassembled WGS sequence"/>
</dbReference>
<evidence type="ECO:0000256" key="3">
    <source>
        <dbReference type="ARBA" id="ARBA00016512"/>
    </source>
</evidence>
<evidence type="ECO:0000256" key="9">
    <source>
        <dbReference type="ARBA" id="ARBA00023295"/>
    </source>
</evidence>
<evidence type="ECO:0000256" key="10">
    <source>
        <dbReference type="ARBA" id="ARBA00023326"/>
    </source>
</evidence>
<dbReference type="InterPro" id="IPR036439">
    <property type="entry name" value="Dockerin_dom_sf"/>
</dbReference>
<evidence type="ECO:0000256" key="8">
    <source>
        <dbReference type="ARBA" id="ARBA00023277"/>
    </source>
</evidence>
<dbReference type="InterPro" id="IPR013783">
    <property type="entry name" value="Ig-like_fold"/>
</dbReference>
<keyword evidence="8" id="KW-0119">Carbohydrate metabolism</keyword>
<dbReference type="Gene3D" id="1.10.1330.10">
    <property type="entry name" value="Dockerin domain"/>
    <property type="match status" value="1"/>
</dbReference>
<feature type="domain" description="Fibronectin type-III" evidence="11">
    <location>
        <begin position="389"/>
        <end position="482"/>
    </location>
</feature>
<evidence type="ECO:0000256" key="2">
    <source>
        <dbReference type="ARBA" id="ARBA00008891"/>
    </source>
</evidence>
<dbReference type="Gene3D" id="2.60.40.680">
    <property type="match status" value="1"/>
</dbReference>
<protein>
    <recommendedName>
        <fullName evidence="3">Probable pectate lyase C</fullName>
    </recommendedName>
</protein>
<dbReference type="InterPro" id="IPR003961">
    <property type="entry name" value="FN3_dom"/>
</dbReference>
<dbReference type="SUPFAM" id="SSF49384">
    <property type="entry name" value="Carbohydrate-binding domain"/>
    <property type="match status" value="1"/>
</dbReference>
<dbReference type="Pfam" id="PF03442">
    <property type="entry name" value="CBM_X2"/>
    <property type="match status" value="1"/>
</dbReference>
<dbReference type="Pfam" id="PF01095">
    <property type="entry name" value="Pectinesterase"/>
    <property type="match status" value="1"/>
</dbReference>
<dbReference type="Gene3D" id="2.60.40.10">
    <property type="entry name" value="Immunoglobulins"/>
    <property type="match status" value="7"/>
</dbReference>
<dbReference type="Pfam" id="PF12708">
    <property type="entry name" value="Pect-lyase_RHGA_epim"/>
    <property type="match status" value="1"/>
</dbReference>
<dbReference type="PROSITE" id="PS00502">
    <property type="entry name" value="POLYGALACTURONASE"/>
    <property type="match status" value="1"/>
</dbReference>
<dbReference type="SUPFAM" id="SSF51126">
    <property type="entry name" value="Pectin lyase-like"/>
    <property type="match status" value="2"/>
</dbReference>
<dbReference type="PROSITE" id="PS00018">
    <property type="entry name" value="EF_HAND_1"/>
    <property type="match status" value="1"/>
</dbReference>
<evidence type="ECO:0000313" key="13">
    <source>
        <dbReference type="Proteomes" id="UP000838821"/>
    </source>
</evidence>
<dbReference type="SMART" id="SM00060">
    <property type="entry name" value="FN3"/>
    <property type="match status" value="7"/>
</dbReference>
<evidence type="ECO:0000259" key="11">
    <source>
        <dbReference type="PROSITE" id="PS50853"/>
    </source>
</evidence>
<dbReference type="SUPFAM" id="SSF81296">
    <property type="entry name" value="E set domains"/>
    <property type="match status" value="1"/>
</dbReference>
<dbReference type="InterPro" id="IPR006626">
    <property type="entry name" value="PbH1"/>
</dbReference>
<feature type="domain" description="Fibronectin type-III" evidence="11">
    <location>
        <begin position="573"/>
        <end position="662"/>
    </location>
</feature>
<keyword evidence="9" id="KW-0326">Glycosidase</keyword>
<dbReference type="InterPro" id="IPR014756">
    <property type="entry name" value="Ig_E-set"/>
</dbReference>
<proteinExistence type="inferred from homology"/>
<evidence type="ECO:0000256" key="5">
    <source>
        <dbReference type="ARBA" id="ARBA00022801"/>
    </source>
</evidence>
<dbReference type="InterPro" id="IPR000070">
    <property type="entry name" value="Pectinesterase_cat"/>
</dbReference>
<dbReference type="Pfam" id="PF07532">
    <property type="entry name" value="Big_4"/>
    <property type="match status" value="1"/>
</dbReference>
<evidence type="ECO:0000256" key="6">
    <source>
        <dbReference type="ARBA" id="ARBA00023001"/>
    </source>
</evidence>
<dbReference type="EMBL" id="CAKMMW010000003">
    <property type="protein sequence ID" value="CAH1200207.1"/>
    <property type="molecule type" value="Genomic_DNA"/>
</dbReference>
<dbReference type="SUPFAM" id="SSF49265">
    <property type="entry name" value="Fibronectin type III"/>
    <property type="match status" value="4"/>
</dbReference>
<dbReference type="PANTHER" id="PTHR31321">
    <property type="entry name" value="ACYL-COA THIOESTER HYDROLASE YBHC-RELATED"/>
    <property type="match status" value="1"/>
</dbReference>